<keyword evidence="3" id="KW-1185">Reference proteome</keyword>
<comment type="caution">
    <text evidence="2">The sequence shown here is derived from an EMBL/GenBank/DDBJ whole genome shotgun (WGS) entry which is preliminary data.</text>
</comment>
<dbReference type="Proteomes" id="UP001364224">
    <property type="component" value="Unassembled WGS sequence"/>
</dbReference>
<evidence type="ECO:0000313" key="2">
    <source>
        <dbReference type="EMBL" id="MEH2554797.1"/>
    </source>
</evidence>
<proteinExistence type="predicted"/>
<organism evidence="2 3">
    <name type="scientific">Bradyrhizobium algeriense</name>
    <dbReference type="NCBI Taxonomy" id="634784"/>
    <lineage>
        <taxon>Bacteria</taxon>
        <taxon>Pseudomonadati</taxon>
        <taxon>Pseudomonadota</taxon>
        <taxon>Alphaproteobacteria</taxon>
        <taxon>Hyphomicrobiales</taxon>
        <taxon>Nitrobacteraceae</taxon>
        <taxon>Bradyrhizobium</taxon>
    </lineage>
</organism>
<sequence length="156" mass="17635">MLEQEKQVTNWINSGGHVPHPYIGNSNRETTGRHRAGRWKKWMMIGSVLLMLPLAADRGEARDPDGRYANSPLKQWFDSLRSGKGPCCSDADGYALSDVDWESGNGHYRVRIDGEWHEVPDDAVITEPNRVGRTMVWPMRGYQGLSIRCFMPGSMT</sequence>
<feature type="region of interest" description="Disordered" evidence="1">
    <location>
        <begin position="8"/>
        <end position="31"/>
    </location>
</feature>
<name>A0ABU8B9I2_9BRAD</name>
<evidence type="ECO:0000313" key="3">
    <source>
        <dbReference type="Proteomes" id="UP001364224"/>
    </source>
</evidence>
<protein>
    <submittedName>
        <fullName evidence="2">Uncharacterized protein</fullName>
    </submittedName>
</protein>
<reference evidence="2 3" key="1">
    <citation type="submission" date="2024-02" db="EMBL/GenBank/DDBJ databases">
        <title>Adaptive strategies in a cosmopolitan and abundant soil bacterium.</title>
        <authorList>
            <person name="Carini P."/>
        </authorList>
    </citation>
    <scope>NUCLEOTIDE SEQUENCE [LARGE SCALE GENOMIC DNA]</scope>
    <source>
        <strain evidence="2 3">AZCC 1608</strain>
    </source>
</reference>
<evidence type="ECO:0000256" key="1">
    <source>
        <dbReference type="SAM" id="MobiDB-lite"/>
    </source>
</evidence>
<accession>A0ABU8B9I2</accession>
<gene>
    <name evidence="2" type="ORF">V1286_002326</name>
</gene>
<dbReference type="EMBL" id="JAZHRV010000001">
    <property type="protein sequence ID" value="MEH2554797.1"/>
    <property type="molecule type" value="Genomic_DNA"/>
</dbReference>